<dbReference type="CDD" id="cd11660">
    <property type="entry name" value="SANT_TRF"/>
    <property type="match status" value="1"/>
</dbReference>
<dbReference type="GO" id="GO:0003691">
    <property type="term" value="F:double-stranded telomeric DNA binding"/>
    <property type="evidence" value="ECO:0007669"/>
    <property type="project" value="TreeGrafter"/>
</dbReference>
<proteinExistence type="predicted"/>
<dbReference type="STRING" id="1081108.A0A168ILS3"/>
<dbReference type="GO" id="GO:0010833">
    <property type="term" value="P:telomere maintenance via telomere lengthening"/>
    <property type="evidence" value="ECO:0007669"/>
    <property type="project" value="TreeGrafter"/>
</dbReference>
<feature type="compositionally biased region" description="Pro residues" evidence="4">
    <location>
        <begin position="852"/>
        <end position="872"/>
    </location>
</feature>
<feature type="compositionally biased region" description="Polar residues" evidence="4">
    <location>
        <begin position="773"/>
        <end position="794"/>
    </location>
</feature>
<keyword evidence="7" id="KW-1185">Reference proteome</keyword>
<dbReference type="SUPFAM" id="SSF46689">
    <property type="entry name" value="Homeodomain-like"/>
    <property type="match status" value="1"/>
</dbReference>
<dbReference type="GO" id="GO:0042803">
    <property type="term" value="F:protein homodimerization activity"/>
    <property type="evidence" value="ECO:0007669"/>
    <property type="project" value="InterPro"/>
</dbReference>
<dbReference type="InterPro" id="IPR017930">
    <property type="entry name" value="Myb_dom"/>
</dbReference>
<feature type="domain" description="HTH myb-type" evidence="5">
    <location>
        <begin position="606"/>
        <end position="658"/>
    </location>
</feature>
<dbReference type="Proteomes" id="UP000076881">
    <property type="component" value="Unassembled WGS sequence"/>
</dbReference>
<protein>
    <submittedName>
        <fullName evidence="6">Telomere repeat-binding factor, dimerization domain protein</fullName>
    </submittedName>
</protein>
<dbReference type="PANTHER" id="PTHR47807">
    <property type="entry name" value="PROTEIN TBF1"/>
    <property type="match status" value="1"/>
</dbReference>
<organism evidence="6 7">
    <name type="scientific">Akanthomyces lecanii RCEF 1005</name>
    <dbReference type="NCBI Taxonomy" id="1081108"/>
    <lineage>
        <taxon>Eukaryota</taxon>
        <taxon>Fungi</taxon>
        <taxon>Dikarya</taxon>
        <taxon>Ascomycota</taxon>
        <taxon>Pezizomycotina</taxon>
        <taxon>Sordariomycetes</taxon>
        <taxon>Hypocreomycetidae</taxon>
        <taxon>Hypocreales</taxon>
        <taxon>Cordycipitaceae</taxon>
        <taxon>Akanthomyces</taxon>
        <taxon>Cordyceps confragosa</taxon>
    </lineage>
</organism>
<keyword evidence="2" id="KW-0539">Nucleus</keyword>
<dbReference type="Pfam" id="PF08558">
    <property type="entry name" value="TRF"/>
    <property type="match status" value="1"/>
</dbReference>
<feature type="region of interest" description="Disordered" evidence="4">
    <location>
        <begin position="773"/>
        <end position="942"/>
    </location>
</feature>
<dbReference type="PANTHER" id="PTHR47807:SF1">
    <property type="entry name" value="PROTEIN TBF1"/>
    <property type="match status" value="1"/>
</dbReference>
<gene>
    <name evidence="6" type="ORF">LEL_02897</name>
</gene>
<feature type="compositionally biased region" description="Low complexity" evidence="4">
    <location>
        <begin position="810"/>
        <end position="851"/>
    </location>
</feature>
<dbReference type="InterPro" id="IPR009057">
    <property type="entry name" value="Homeodomain-like_sf"/>
</dbReference>
<evidence type="ECO:0000256" key="2">
    <source>
        <dbReference type="ARBA" id="ARBA00023242"/>
    </source>
</evidence>
<feature type="compositionally biased region" description="Low complexity" evidence="4">
    <location>
        <begin position="436"/>
        <end position="481"/>
    </location>
</feature>
<keyword evidence="1" id="KW-0238">DNA-binding</keyword>
<feature type="region of interest" description="Disordered" evidence="4">
    <location>
        <begin position="508"/>
        <end position="528"/>
    </location>
</feature>
<keyword evidence="3" id="KW-0131">Cell cycle</keyword>
<dbReference type="EMBL" id="AZHF01000002">
    <property type="protein sequence ID" value="OAA79411.1"/>
    <property type="molecule type" value="Genomic_DNA"/>
</dbReference>
<feature type="region of interest" description="Disordered" evidence="4">
    <location>
        <begin position="428"/>
        <end position="481"/>
    </location>
</feature>
<accession>A0A168ILS3</accession>
<dbReference type="SMART" id="SM00717">
    <property type="entry name" value="SANT"/>
    <property type="match status" value="1"/>
</dbReference>
<feature type="compositionally biased region" description="Polar residues" evidence="4">
    <location>
        <begin position="907"/>
        <end position="916"/>
    </location>
</feature>
<dbReference type="AlphaFoldDB" id="A0A168ILS3"/>
<evidence type="ECO:0000256" key="1">
    <source>
        <dbReference type="ARBA" id="ARBA00023125"/>
    </source>
</evidence>
<dbReference type="FunFam" id="1.10.10.60:FF:000137">
    <property type="entry name" value="MYB DNA binding protein"/>
    <property type="match status" value="1"/>
</dbReference>
<dbReference type="Gene3D" id="1.10.10.60">
    <property type="entry name" value="Homeodomain-like"/>
    <property type="match status" value="1"/>
</dbReference>
<feature type="region of interest" description="Disordered" evidence="4">
    <location>
        <begin position="1"/>
        <end position="76"/>
    </location>
</feature>
<evidence type="ECO:0000256" key="4">
    <source>
        <dbReference type="SAM" id="MobiDB-lite"/>
    </source>
</evidence>
<feature type="compositionally biased region" description="Polar residues" evidence="4">
    <location>
        <begin position="519"/>
        <end position="528"/>
    </location>
</feature>
<dbReference type="OrthoDB" id="3366990at2759"/>
<feature type="region of interest" description="Disordered" evidence="4">
    <location>
        <begin position="542"/>
        <end position="611"/>
    </location>
</feature>
<evidence type="ECO:0000256" key="3">
    <source>
        <dbReference type="ARBA" id="ARBA00023306"/>
    </source>
</evidence>
<evidence type="ECO:0000259" key="5">
    <source>
        <dbReference type="PROSITE" id="PS51294"/>
    </source>
</evidence>
<name>A0A168ILS3_CORDF</name>
<evidence type="ECO:0000313" key="7">
    <source>
        <dbReference type="Proteomes" id="UP000076881"/>
    </source>
</evidence>
<feature type="compositionally biased region" description="Pro residues" evidence="4">
    <location>
        <begin position="554"/>
        <end position="563"/>
    </location>
</feature>
<feature type="compositionally biased region" description="Basic and acidic residues" evidence="4">
    <location>
        <begin position="43"/>
        <end position="64"/>
    </location>
</feature>
<comment type="caution">
    <text evidence="6">The sequence shown here is derived from an EMBL/GenBank/DDBJ whole genome shotgun (WGS) entry which is preliminary data.</text>
</comment>
<feature type="compositionally biased region" description="Basic and acidic residues" evidence="4">
    <location>
        <begin position="597"/>
        <end position="611"/>
    </location>
</feature>
<dbReference type="PROSITE" id="PS51294">
    <property type="entry name" value="HTH_MYB"/>
    <property type="match status" value="1"/>
</dbReference>
<dbReference type="InterPro" id="IPR001005">
    <property type="entry name" value="SANT/Myb"/>
</dbReference>
<feature type="compositionally biased region" description="Low complexity" evidence="4">
    <location>
        <begin position="875"/>
        <end position="903"/>
    </location>
</feature>
<dbReference type="InterPro" id="IPR052833">
    <property type="entry name" value="Telomeric_DNA-bd_trans-reg"/>
</dbReference>
<sequence length="961" mass="103462">MAEPAQPEAHGGALGAGIKQEHDLMGLEGLDFTLPPEFTNTKRPHEQEGESHQESDAKRTKTEEAQTAQQQPEDDHSLEDGLALLVQNALSNVDDLVGQFDAPVDDNIGDPMDIDVAALLESVTPPPTFFSDPLKYVRTVQTHTLGNLSFTILYSLIQHQPIDEGIRAIRDAYSDHGRTFRHLQDSLESVWKLFTSNDTLSAEDINVDSNAGTLLEMANLAKLCIWLIQASAASYSIADSKLLTIFNCQVSDLPIGPADLYLGIKTQNCIQQLINKTEEQQVEQLITRALTQGLGDKLKAQHPGDDLHNADQAFIALATKRKNELIAETKEAIDSESLIKKYPADELLRSFAAYVKTRLAALSDIGSVYGVHMHLEVDSAESVTFGDLGGSADLDLDDLSSFFEKTASGLVQDALAGLTEVEATPSIVIDAPDDSNPTNGTNGTTAMNGTDGAIDANGANGANGTDKPVTTAASGTTPATGKIDLMTDYKELEALVAESTSNYVKTTLNGLSPVPYQPTVPTSTTESMASQLPFLSHLQQQNGQHHYYSFSQPQPTPEQPPQQPASGENLPPNQTCPSAMLYDKARQAALSKSSAHTRREGLHSTRRPWTQEEEKALMAGLDMVKGPHWSQILTLFGQSGTISDILKDRTQVQLKDKARNLKLFFLKTNSEMPYYLQAVTGELKTRAPTQAARKEAEERARMNSEEDQAKLQGIMTLAGGLQHLPQGRTGAAGVGSGVVTPAQAASAAQAAQGRATASMANIPRTVAATIAQAQARQGVHSTTHQTLQAMSQQNPPRPQGQAQLPPHVPRPQSQQAQQRPQPVVHQQVPQPQHQQHQQHQQPHPQHQQQPQQPKPMAQPPPIQPAVPPPHPIALPTTTSAHHSTTHTPSATASPAPAHTSQPHTPVLQHTPQTVQGTPVLAPKETPKPEEPLSQEAQQEAENAAEAALLEGLQAAVAEALG</sequence>
<dbReference type="InterPro" id="IPR013867">
    <property type="entry name" value="Telomere_rpt-bd_fac_dimer_dom"/>
</dbReference>
<reference evidence="6 7" key="1">
    <citation type="journal article" date="2016" name="Genome Biol. Evol.">
        <title>Divergent and convergent evolution of fungal pathogenicity.</title>
        <authorList>
            <person name="Shang Y."/>
            <person name="Xiao G."/>
            <person name="Zheng P."/>
            <person name="Cen K."/>
            <person name="Zhan S."/>
            <person name="Wang C."/>
        </authorList>
    </citation>
    <scope>NUCLEOTIDE SEQUENCE [LARGE SCALE GENOMIC DNA]</scope>
    <source>
        <strain evidence="6 7">RCEF 1005</strain>
    </source>
</reference>
<evidence type="ECO:0000313" key="6">
    <source>
        <dbReference type="EMBL" id="OAA79411.1"/>
    </source>
</evidence>